<dbReference type="PANTHER" id="PTHR43304:SF1">
    <property type="entry name" value="PAC DOMAIN-CONTAINING PROTEIN"/>
    <property type="match status" value="1"/>
</dbReference>
<dbReference type="SUPFAM" id="SSF55785">
    <property type="entry name" value="PYP-like sensor domain (PAS domain)"/>
    <property type="match status" value="2"/>
</dbReference>
<evidence type="ECO:0000256" key="3">
    <source>
        <dbReference type="ARBA" id="ARBA00022553"/>
    </source>
</evidence>
<name>X0X4W1_9ZZZZ</name>
<keyword evidence="3" id="KW-0597">Phosphoprotein</keyword>
<dbReference type="PROSITE" id="PS50112">
    <property type="entry name" value="PAS"/>
    <property type="match status" value="2"/>
</dbReference>
<feature type="non-terminal residue" evidence="8">
    <location>
        <position position="245"/>
    </location>
</feature>
<dbReference type="Gene3D" id="3.30.450.20">
    <property type="entry name" value="PAS domain"/>
    <property type="match status" value="2"/>
</dbReference>
<dbReference type="InterPro" id="IPR001610">
    <property type="entry name" value="PAC"/>
</dbReference>
<dbReference type="EMBL" id="BARS01047254">
    <property type="protein sequence ID" value="GAG38040.1"/>
    <property type="molecule type" value="Genomic_DNA"/>
</dbReference>
<dbReference type="Pfam" id="PF08447">
    <property type="entry name" value="PAS_3"/>
    <property type="match status" value="2"/>
</dbReference>
<evidence type="ECO:0000256" key="5">
    <source>
        <dbReference type="ARBA" id="ARBA00022777"/>
    </source>
</evidence>
<proteinExistence type="predicted"/>
<feature type="domain" description="PAS" evidence="6">
    <location>
        <begin position="1"/>
        <end position="38"/>
    </location>
</feature>
<dbReference type="EC" id="2.7.13.3" evidence="2"/>
<feature type="domain" description="PAC" evidence="7">
    <location>
        <begin position="41"/>
        <end position="93"/>
    </location>
</feature>
<keyword evidence="5" id="KW-0418">Kinase</keyword>
<evidence type="ECO:0000256" key="4">
    <source>
        <dbReference type="ARBA" id="ARBA00022679"/>
    </source>
</evidence>
<comment type="caution">
    <text evidence="8">The sequence shown here is derived from an EMBL/GenBank/DDBJ whole genome shotgun (WGS) entry which is preliminary data.</text>
</comment>
<dbReference type="PANTHER" id="PTHR43304">
    <property type="entry name" value="PHYTOCHROME-LIKE PROTEIN CPH1"/>
    <property type="match status" value="1"/>
</dbReference>
<organism evidence="8">
    <name type="scientific">marine sediment metagenome</name>
    <dbReference type="NCBI Taxonomy" id="412755"/>
    <lineage>
        <taxon>unclassified sequences</taxon>
        <taxon>metagenomes</taxon>
        <taxon>ecological metagenomes</taxon>
    </lineage>
</organism>
<dbReference type="SMART" id="SM00086">
    <property type="entry name" value="PAC"/>
    <property type="match status" value="2"/>
</dbReference>
<feature type="non-terminal residue" evidence="8">
    <location>
        <position position="1"/>
    </location>
</feature>
<dbReference type="GO" id="GO:0004673">
    <property type="term" value="F:protein histidine kinase activity"/>
    <property type="evidence" value="ECO:0007669"/>
    <property type="project" value="UniProtKB-EC"/>
</dbReference>
<sequence>AISGLTLEESLGRGWSKVIHPDDQAAVAEAASKAIRRAREFSLEFRILTPKGELRWAHVHTSPMFSAQGKQMGRVGTLEDITERKRAEEALRATQARLQHLLTSSPAVIYSCKAGGDYAATFISENVTPQLGYEAREFLDDPMFWADHIHPEDAPRVFADLPRVFEQGHHTHEYRFLHKDGTYRWMHDDLKLVRDADGNPLEIIGSPTDISERKRAEEAREKALHDMGERMKELACIYRVTDLSQ</sequence>
<evidence type="ECO:0000256" key="2">
    <source>
        <dbReference type="ARBA" id="ARBA00012438"/>
    </source>
</evidence>
<evidence type="ECO:0000256" key="1">
    <source>
        <dbReference type="ARBA" id="ARBA00000085"/>
    </source>
</evidence>
<evidence type="ECO:0000313" key="8">
    <source>
        <dbReference type="EMBL" id="GAG38040.1"/>
    </source>
</evidence>
<evidence type="ECO:0000259" key="6">
    <source>
        <dbReference type="PROSITE" id="PS50112"/>
    </source>
</evidence>
<feature type="domain" description="PAC" evidence="7">
    <location>
        <begin position="170"/>
        <end position="222"/>
    </location>
</feature>
<protein>
    <recommendedName>
        <fullName evidence="2">histidine kinase</fullName>
        <ecNumber evidence="2">2.7.13.3</ecNumber>
    </recommendedName>
</protein>
<reference evidence="8" key="1">
    <citation type="journal article" date="2014" name="Front. Microbiol.">
        <title>High frequency of phylogenetically diverse reductive dehalogenase-homologous genes in deep subseafloor sedimentary metagenomes.</title>
        <authorList>
            <person name="Kawai M."/>
            <person name="Futagami T."/>
            <person name="Toyoda A."/>
            <person name="Takaki Y."/>
            <person name="Nishi S."/>
            <person name="Hori S."/>
            <person name="Arai W."/>
            <person name="Tsubouchi T."/>
            <person name="Morono Y."/>
            <person name="Uchiyama I."/>
            <person name="Ito T."/>
            <person name="Fujiyama A."/>
            <person name="Inagaki F."/>
            <person name="Takami H."/>
        </authorList>
    </citation>
    <scope>NUCLEOTIDE SEQUENCE</scope>
    <source>
        <strain evidence="8">Expedition CK06-06</strain>
    </source>
</reference>
<dbReference type="InterPro" id="IPR035965">
    <property type="entry name" value="PAS-like_dom_sf"/>
</dbReference>
<dbReference type="InterPro" id="IPR000700">
    <property type="entry name" value="PAS-assoc_C"/>
</dbReference>
<feature type="domain" description="PAS" evidence="6">
    <location>
        <begin position="94"/>
        <end position="168"/>
    </location>
</feature>
<comment type="catalytic activity">
    <reaction evidence="1">
        <text>ATP + protein L-histidine = ADP + protein N-phospho-L-histidine.</text>
        <dbReference type="EC" id="2.7.13.3"/>
    </reaction>
</comment>
<keyword evidence="4" id="KW-0808">Transferase</keyword>
<dbReference type="AlphaFoldDB" id="X0X4W1"/>
<evidence type="ECO:0000259" key="7">
    <source>
        <dbReference type="PROSITE" id="PS50113"/>
    </source>
</evidence>
<gene>
    <name evidence="8" type="ORF">S01H1_71006</name>
</gene>
<dbReference type="InterPro" id="IPR013655">
    <property type="entry name" value="PAS_fold_3"/>
</dbReference>
<accession>X0X4W1</accession>
<dbReference type="InterPro" id="IPR000014">
    <property type="entry name" value="PAS"/>
</dbReference>
<dbReference type="CDD" id="cd00130">
    <property type="entry name" value="PAS"/>
    <property type="match status" value="2"/>
</dbReference>
<dbReference type="PROSITE" id="PS50113">
    <property type="entry name" value="PAC"/>
    <property type="match status" value="2"/>
</dbReference>
<dbReference type="NCBIfam" id="TIGR00229">
    <property type="entry name" value="sensory_box"/>
    <property type="match status" value="2"/>
</dbReference>
<dbReference type="InterPro" id="IPR052162">
    <property type="entry name" value="Sensor_kinase/Photoreceptor"/>
</dbReference>